<evidence type="ECO:0000313" key="6">
    <source>
        <dbReference type="EMBL" id="OAI94698.1"/>
    </source>
</evidence>
<dbReference type="Proteomes" id="UP000077752">
    <property type="component" value="Unassembled WGS sequence"/>
</dbReference>
<reference evidence="6 7" key="1">
    <citation type="submission" date="2016-03" db="EMBL/GenBank/DDBJ databases">
        <title>Draft Genome Assembly of Pseudomonas putida strain CBF10-2.</title>
        <authorList>
            <person name="Iyer R.S."/>
            <person name="Damania A."/>
        </authorList>
    </citation>
    <scope>NUCLEOTIDE SEQUENCE [LARGE SCALE GENOMIC DNA]</scope>
    <source>
        <strain evidence="6 7">CBF10-2</strain>
    </source>
</reference>
<dbReference type="Gene3D" id="1.10.8.60">
    <property type="match status" value="1"/>
</dbReference>
<dbReference type="InterPro" id="IPR027417">
    <property type="entry name" value="P-loop_NTPase"/>
</dbReference>
<gene>
    <name evidence="6" type="ORF">AYO28_06625</name>
</gene>
<name>A0A177SUQ3_PSEPU</name>
<sequence>MSRTKQLTDYLKARYAILVIESFEEERALNEISEIARSLGHRLYVWNSTLGVQTNGAVAGDKTFDLKMALDFCEEKAKEENSKNIFVFCDAHNYLGSTSNPVYRRRLRDLAINIRSRGYRSNCIIVAPSFEIANDLQKEITLVDFPLPSRDEVKVQINNFVNAWKGNDSVRIDLSSGTHEKLIDAALGLTGLEIDNSLSRSLVSSLSLNESTVKDLLCEKKQIIRKTGILEYIDSKVNLDDVGGLATLKKWLHLRSQCFGQAAQEFGVGTPKGLLLTGVPGCGKSLTAKCVSSSWNMPLLRLDMGKIFQGVVGSSESNIRSALRTAEAISPCILWIDEIEKGLSGSSTGTSDGGTASRVFGTLLTWMQEKTTPVFVFATANNINSLPPEFLRKGRFDEIFFVDFPSTLERQKILEIHLKKLKRDPQKFDLERLSALGGEANFGKDIVLSGAEIEAWVGESLIEAFSRRMSGSDDTSDLTMADFETTISRLVPMSKMRKDEFTRLRDWANQNAISASAMVAGQQGTDTQIGGRQIDF</sequence>
<dbReference type="SUPFAM" id="SSF52540">
    <property type="entry name" value="P-loop containing nucleoside triphosphate hydrolases"/>
    <property type="match status" value="1"/>
</dbReference>
<organism evidence="6 7">
    <name type="scientific">Pseudomonas putida</name>
    <name type="common">Arthrobacter siderocapsulatus</name>
    <dbReference type="NCBI Taxonomy" id="303"/>
    <lineage>
        <taxon>Bacteria</taxon>
        <taxon>Pseudomonadati</taxon>
        <taxon>Pseudomonadota</taxon>
        <taxon>Gammaproteobacteria</taxon>
        <taxon>Pseudomonadales</taxon>
        <taxon>Pseudomonadaceae</taxon>
        <taxon>Pseudomonas</taxon>
    </lineage>
</organism>
<dbReference type="AlphaFoldDB" id="A0A177SUQ3"/>
<dbReference type="PANTHER" id="PTHR42960:SF1">
    <property type="entry name" value="YCF46 PROTEIN"/>
    <property type="match status" value="1"/>
</dbReference>
<keyword evidence="1" id="KW-0547">Nucleotide-binding</keyword>
<comment type="similarity">
    <text evidence="3">Belongs to the AAA ATPase family. Highly divergent.</text>
</comment>
<evidence type="ECO:0000259" key="5">
    <source>
        <dbReference type="SMART" id="SM00382"/>
    </source>
</evidence>
<protein>
    <recommendedName>
        <fullName evidence="4">Uncharacterized AAA domain-containing protein ycf46</fullName>
    </recommendedName>
</protein>
<dbReference type="SMART" id="SM00382">
    <property type="entry name" value="AAA"/>
    <property type="match status" value="1"/>
</dbReference>
<keyword evidence="2" id="KW-0067">ATP-binding</keyword>
<dbReference type="CDD" id="cd19507">
    <property type="entry name" value="RecA-like_Ycf46-like"/>
    <property type="match status" value="1"/>
</dbReference>
<evidence type="ECO:0000256" key="1">
    <source>
        <dbReference type="ARBA" id="ARBA00022741"/>
    </source>
</evidence>
<evidence type="ECO:0000256" key="4">
    <source>
        <dbReference type="ARBA" id="ARBA00040480"/>
    </source>
</evidence>
<dbReference type="GO" id="GO:0005524">
    <property type="term" value="F:ATP binding"/>
    <property type="evidence" value="ECO:0007669"/>
    <property type="project" value="UniProtKB-KW"/>
</dbReference>
<evidence type="ECO:0000256" key="2">
    <source>
        <dbReference type="ARBA" id="ARBA00022840"/>
    </source>
</evidence>
<dbReference type="EMBL" id="LUCV01000004">
    <property type="protein sequence ID" value="OAI94698.1"/>
    <property type="molecule type" value="Genomic_DNA"/>
</dbReference>
<evidence type="ECO:0000256" key="3">
    <source>
        <dbReference type="ARBA" id="ARBA00038088"/>
    </source>
</evidence>
<accession>A0A177SUQ3</accession>
<dbReference type="InterPro" id="IPR052381">
    <property type="entry name" value="AAA_domain_protein"/>
</dbReference>
<dbReference type="Pfam" id="PF00004">
    <property type="entry name" value="AAA"/>
    <property type="match status" value="1"/>
</dbReference>
<dbReference type="PANTHER" id="PTHR42960">
    <property type="entry name" value="YCF46 PROTEIN"/>
    <property type="match status" value="1"/>
</dbReference>
<evidence type="ECO:0000313" key="7">
    <source>
        <dbReference type="Proteomes" id="UP000077752"/>
    </source>
</evidence>
<dbReference type="RefSeq" id="WP_064301282.1">
    <property type="nucleotide sequence ID" value="NZ_LUCV01000004.1"/>
</dbReference>
<dbReference type="InterPro" id="IPR003593">
    <property type="entry name" value="AAA+_ATPase"/>
</dbReference>
<dbReference type="Gene3D" id="3.40.50.300">
    <property type="entry name" value="P-loop containing nucleotide triphosphate hydrolases"/>
    <property type="match status" value="1"/>
</dbReference>
<dbReference type="InterPro" id="IPR003959">
    <property type="entry name" value="ATPase_AAA_core"/>
</dbReference>
<comment type="caution">
    <text evidence="6">The sequence shown here is derived from an EMBL/GenBank/DDBJ whole genome shotgun (WGS) entry which is preliminary data.</text>
</comment>
<feature type="domain" description="AAA+ ATPase" evidence="5">
    <location>
        <begin position="270"/>
        <end position="406"/>
    </location>
</feature>
<dbReference type="GO" id="GO:0016887">
    <property type="term" value="F:ATP hydrolysis activity"/>
    <property type="evidence" value="ECO:0007669"/>
    <property type="project" value="InterPro"/>
</dbReference>
<proteinExistence type="inferred from homology"/>